<dbReference type="AlphaFoldDB" id="A0AB74AU30"/>
<evidence type="ECO:0000313" key="2">
    <source>
        <dbReference type="Proteomes" id="UP000272471"/>
    </source>
</evidence>
<evidence type="ECO:0000313" key="1">
    <source>
        <dbReference type="EMBL" id="RMQ03149.1"/>
    </source>
</evidence>
<protein>
    <submittedName>
        <fullName evidence="1">Lipoprotein</fullName>
    </submittedName>
</protein>
<name>A0AB74AU30_PSESG</name>
<sequence>MRQLLDSSGSQSHHLAIASFVHALERGQKNRPSRRFFGWQVNKDIVMRAVTFVIFFAVALTGCSGIPSVPYEEPAQSEDLAHVRVITNSSVYGDSIMGSCAPATRHKMADAGRFGRDGTANINYPQYPLKSASVRMPKRVAPTLTEYVPATRMGEGVYKEVVTEYRVRTDLPFQIATLGATIGGNGSTYLSCAGQAVVYKLEPGKDYEALVGVRSRSSNDGEQAIICMFGVIELVSLPGTSIVIPQKLTPAAPPQVVCKN</sequence>
<keyword evidence="1" id="KW-0449">Lipoprotein</keyword>
<comment type="caution">
    <text evidence="1">The sequence shown here is derived from an EMBL/GenBank/DDBJ whole genome shotgun (WGS) entry which is preliminary data.</text>
</comment>
<dbReference type="Proteomes" id="UP000272471">
    <property type="component" value="Unassembled WGS sequence"/>
</dbReference>
<reference evidence="1 2" key="1">
    <citation type="submission" date="2018-08" db="EMBL/GenBank/DDBJ databases">
        <title>Recombination of ecologically and evolutionarily significant loci maintains genetic cohesion in the Pseudomonas syringae species complex.</title>
        <authorList>
            <person name="Dillon M."/>
            <person name="Thakur S."/>
            <person name="Almeida R.N.D."/>
            <person name="Weir B.S."/>
            <person name="Guttman D.S."/>
        </authorList>
    </citation>
    <scope>NUCLEOTIDE SEQUENCE [LARGE SCALE GENOMIC DNA]</scope>
    <source>
        <strain evidence="1 2">ICMP 4182</strain>
    </source>
</reference>
<proteinExistence type="predicted"/>
<dbReference type="EMBL" id="RBQX01000421">
    <property type="protein sequence ID" value="RMQ03149.1"/>
    <property type="molecule type" value="Genomic_DNA"/>
</dbReference>
<gene>
    <name evidence="1" type="ORF">ALQ11_01905</name>
</gene>
<accession>A0AB74AU30</accession>
<organism evidence="1 2">
    <name type="scientific">Pseudomonas savastanoi pv. glycinea</name>
    <name type="common">Pseudomonas syringae pv. glycinea</name>
    <dbReference type="NCBI Taxonomy" id="318"/>
    <lineage>
        <taxon>Bacteria</taxon>
        <taxon>Pseudomonadati</taxon>
        <taxon>Pseudomonadota</taxon>
        <taxon>Gammaproteobacteria</taxon>
        <taxon>Pseudomonadales</taxon>
        <taxon>Pseudomonadaceae</taxon>
        <taxon>Pseudomonas</taxon>
    </lineage>
</organism>